<comment type="caution">
    <text evidence="1">The sequence shown here is derived from an EMBL/GenBank/DDBJ whole genome shotgun (WGS) entry which is preliminary data.</text>
</comment>
<protein>
    <submittedName>
        <fullName evidence="1">Uncharacterized protein</fullName>
    </submittedName>
</protein>
<dbReference type="EMBL" id="CM047739">
    <property type="protein sequence ID" value="KAJ0042606.1"/>
    <property type="molecule type" value="Genomic_DNA"/>
</dbReference>
<organism evidence="1 2">
    <name type="scientific">Pistacia integerrima</name>
    <dbReference type="NCBI Taxonomy" id="434235"/>
    <lineage>
        <taxon>Eukaryota</taxon>
        <taxon>Viridiplantae</taxon>
        <taxon>Streptophyta</taxon>
        <taxon>Embryophyta</taxon>
        <taxon>Tracheophyta</taxon>
        <taxon>Spermatophyta</taxon>
        <taxon>Magnoliopsida</taxon>
        <taxon>eudicotyledons</taxon>
        <taxon>Gunneridae</taxon>
        <taxon>Pentapetalae</taxon>
        <taxon>rosids</taxon>
        <taxon>malvids</taxon>
        <taxon>Sapindales</taxon>
        <taxon>Anacardiaceae</taxon>
        <taxon>Pistacia</taxon>
    </lineage>
</organism>
<evidence type="ECO:0000313" key="2">
    <source>
        <dbReference type="Proteomes" id="UP001163603"/>
    </source>
</evidence>
<sequence length="203" mass="21941">MEGSIAKHLLNSFLILLAITSFINSSSADTRFYYPVPPKSVSTEFIKTSCSSTTYPRLCYTSLAGQAGLIQTSPKLLAHAALNVTLATAKSTSAVMLKLSKGSGMNPREVEAMQDCLEELSDAVDEIRRSIGEMDQIKASNFELMMSDIQTWVSAALTDETTCSDGFEGNKVNGKMVRSRIVNIAHMTSNALSLINSYASVHA</sequence>
<keyword evidence="2" id="KW-1185">Reference proteome</keyword>
<dbReference type="Proteomes" id="UP001163603">
    <property type="component" value="Chromosome 4"/>
</dbReference>
<evidence type="ECO:0000313" key="1">
    <source>
        <dbReference type="EMBL" id="KAJ0042606.1"/>
    </source>
</evidence>
<name>A0ACC0YW02_9ROSI</name>
<accession>A0ACC0YW02</accession>
<gene>
    <name evidence="1" type="ORF">Pint_17246</name>
</gene>
<proteinExistence type="predicted"/>
<reference evidence="2" key="1">
    <citation type="journal article" date="2023" name="G3 (Bethesda)">
        <title>Genome assembly and association tests identify interacting loci associated with vigor, precocity, and sex in interspecific pistachio rootstocks.</title>
        <authorList>
            <person name="Palmer W."/>
            <person name="Jacygrad E."/>
            <person name="Sagayaradj S."/>
            <person name="Cavanaugh K."/>
            <person name="Han R."/>
            <person name="Bertier L."/>
            <person name="Beede B."/>
            <person name="Kafkas S."/>
            <person name="Golino D."/>
            <person name="Preece J."/>
            <person name="Michelmore R."/>
        </authorList>
    </citation>
    <scope>NUCLEOTIDE SEQUENCE [LARGE SCALE GENOMIC DNA]</scope>
</reference>